<evidence type="ECO:0000313" key="8">
    <source>
        <dbReference type="Proteomes" id="UP001501757"/>
    </source>
</evidence>
<feature type="transmembrane region" description="Helical" evidence="6">
    <location>
        <begin position="372"/>
        <end position="393"/>
    </location>
</feature>
<sequence length="401" mass="44952">MSIKKQYGHYLAFSLGNILVSYLLLLFLANSLSKSEYAQYGVLTSVMSLLLILVNFGHKEALFKLSSQNRIQDVARYFGTLQLWLCGCVFFSLLALFFNLETGLAALAFLALYLMTLVSNIHRGLGFYLRDAVSLPLYRGIWLLGCLGVYCLAGDLDIVGVFAVAALASLMALTIVKGVSTLCSYVQPISRLTLPFGNPLLRNFFLLEVATIAYMKLDVLLLSAYGVKEVQVAEYFFAIQVFEACVLLTSPLSYLFFNRYNRRTNDKDSLWRHLWPFVGLLLLVVIFILVGWQLLGPWLLAWMFPAYEQSHTLISLLLLALLPMGLSMLLSHWLFARDKEWSYVKICAAGLLLCSIGNILLIPHFAGIGAAITRLATECVIALLLICVCYWLLERDKKTTA</sequence>
<feature type="transmembrane region" description="Helical" evidence="6">
    <location>
        <begin position="104"/>
        <end position="121"/>
    </location>
</feature>
<dbReference type="PANTHER" id="PTHR30250:SF11">
    <property type="entry name" value="O-ANTIGEN TRANSPORTER-RELATED"/>
    <property type="match status" value="1"/>
</dbReference>
<feature type="transmembrane region" description="Helical" evidence="6">
    <location>
        <begin position="200"/>
        <end position="217"/>
    </location>
</feature>
<dbReference type="PANTHER" id="PTHR30250">
    <property type="entry name" value="PST FAMILY PREDICTED COLANIC ACID TRANSPORTER"/>
    <property type="match status" value="1"/>
</dbReference>
<evidence type="ECO:0000256" key="1">
    <source>
        <dbReference type="ARBA" id="ARBA00004651"/>
    </source>
</evidence>
<name>A0ABP3GWD7_9ALTE</name>
<feature type="transmembrane region" description="Helical" evidence="6">
    <location>
        <begin position="237"/>
        <end position="257"/>
    </location>
</feature>
<dbReference type="EMBL" id="BAAAEI010000007">
    <property type="protein sequence ID" value="GAA0353594.1"/>
    <property type="molecule type" value="Genomic_DNA"/>
</dbReference>
<feature type="transmembrane region" description="Helical" evidence="6">
    <location>
        <begin position="77"/>
        <end position="98"/>
    </location>
</feature>
<feature type="transmembrane region" description="Helical" evidence="6">
    <location>
        <begin position="343"/>
        <end position="366"/>
    </location>
</feature>
<evidence type="ECO:0000256" key="5">
    <source>
        <dbReference type="ARBA" id="ARBA00023136"/>
    </source>
</evidence>
<feature type="transmembrane region" description="Helical" evidence="6">
    <location>
        <begin position="37"/>
        <end position="56"/>
    </location>
</feature>
<dbReference type="InterPro" id="IPR050833">
    <property type="entry name" value="Poly_Biosynth_Transport"/>
</dbReference>
<evidence type="ECO:0008006" key="9">
    <source>
        <dbReference type="Google" id="ProtNLM"/>
    </source>
</evidence>
<evidence type="ECO:0000256" key="3">
    <source>
        <dbReference type="ARBA" id="ARBA00022692"/>
    </source>
</evidence>
<feature type="transmembrane region" description="Helical" evidence="6">
    <location>
        <begin position="133"/>
        <end position="152"/>
    </location>
</feature>
<evidence type="ECO:0000313" key="7">
    <source>
        <dbReference type="EMBL" id="GAA0353594.1"/>
    </source>
</evidence>
<dbReference type="Proteomes" id="UP001501757">
    <property type="component" value="Unassembled WGS sequence"/>
</dbReference>
<evidence type="ECO:0000256" key="4">
    <source>
        <dbReference type="ARBA" id="ARBA00022989"/>
    </source>
</evidence>
<protein>
    <recommendedName>
        <fullName evidence="9">Polysaccharide biosynthesis protein C-terminal domain-containing protein</fullName>
    </recommendedName>
</protein>
<dbReference type="RefSeq" id="WP_343844240.1">
    <property type="nucleotide sequence ID" value="NZ_BAAAEI010000007.1"/>
</dbReference>
<reference evidence="8" key="1">
    <citation type="journal article" date="2019" name="Int. J. Syst. Evol. Microbiol.">
        <title>The Global Catalogue of Microorganisms (GCM) 10K type strain sequencing project: providing services to taxonomists for standard genome sequencing and annotation.</title>
        <authorList>
            <consortium name="The Broad Institute Genomics Platform"/>
            <consortium name="The Broad Institute Genome Sequencing Center for Infectious Disease"/>
            <person name="Wu L."/>
            <person name="Ma J."/>
        </authorList>
    </citation>
    <scope>NUCLEOTIDE SEQUENCE [LARGE SCALE GENOMIC DNA]</scope>
    <source>
        <strain evidence="8">JCM 13378</strain>
    </source>
</reference>
<comment type="caution">
    <text evidence="7">The sequence shown here is derived from an EMBL/GenBank/DDBJ whole genome shotgun (WGS) entry which is preliminary data.</text>
</comment>
<feature type="transmembrane region" description="Helical" evidence="6">
    <location>
        <begin position="7"/>
        <end position="31"/>
    </location>
</feature>
<organism evidence="7 8">
    <name type="scientific">Bowmanella denitrificans</name>
    <dbReference type="NCBI Taxonomy" id="366582"/>
    <lineage>
        <taxon>Bacteria</taxon>
        <taxon>Pseudomonadati</taxon>
        <taxon>Pseudomonadota</taxon>
        <taxon>Gammaproteobacteria</taxon>
        <taxon>Alteromonadales</taxon>
        <taxon>Alteromonadaceae</taxon>
        <taxon>Bowmanella</taxon>
    </lineage>
</organism>
<gene>
    <name evidence="7" type="ORF">GCM10009092_17460</name>
</gene>
<feature type="transmembrane region" description="Helical" evidence="6">
    <location>
        <begin position="277"/>
        <end position="301"/>
    </location>
</feature>
<comment type="subcellular location">
    <subcellularLocation>
        <location evidence="1">Cell membrane</location>
        <topology evidence="1">Multi-pass membrane protein</topology>
    </subcellularLocation>
</comment>
<accession>A0ABP3GWD7</accession>
<feature type="transmembrane region" description="Helical" evidence="6">
    <location>
        <begin position="313"/>
        <end position="336"/>
    </location>
</feature>
<keyword evidence="2" id="KW-1003">Cell membrane</keyword>
<keyword evidence="4 6" id="KW-1133">Transmembrane helix</keyword>
<keyword evidence="3 6" id="KW-0812">Transmembrane</keyword>
<keyword evidence="8" id="KW-1185">Reference proteome</keyword>
<feature type="transmembrane region" description="Helical" evidence="6">
    <location>
        <begin position="158"/>
        <end position="179"/>
    </location>
</feature>
<proteinExistence type="predicted"/>
<evidence type="ECO:0000256" key="2">
    <source>
        <dbReference type="ARBA" id="ARBA00022475"/>
    </source>
</evidence>
<evidence type="ECO:0000256" key="6">
    <source>
        <dbReference type="SAM" id="Phobius"/>
    </source>
</evidence>
<keyword evidence="5 6" id="KW-0472">Membrane</keyword>